<dbReference type="HOGENOM" id="CLU_3166864_0_0_9"/>
<evidence type="ECO:0000313" key="1">
    <source>
        <dbReference type="EMBL" id="EEG91587.1"/>
    </source>
</evidence>
<protein>
    <submittedName>
        <fullName evidence="1">Uncharacterized protein</fullName>
    </submittedName>
</protein>
<dbReference type="Proteomes" id="UP000003793">
    <property type="component" value="Unassembled WGS sequence"/>
</dbReference>
<dbReference type="EMBL" id="ABVR01000027">
    <property type="protein sequence ID" value="EEG91587.1"/>
    <property type="molecule type" value="Genomic_DNA"/>
</dbReference>
<reference evidence="1 2" key="2">
    <citation type="submission" date="2009-03" db="EMBL/GenBank/DDBJ databases">
        <title>Draft genome sequence of Coprococcus comes (ATCC 27758).</title>
        <authorList>
            <person name="Sudarsanam P."/>
            <person name="Ley R."/>
            <person name="Guruge J."/>
            <person name="Turnbaugh P.J."/>
            <person name="Mahowald M."/>
            <person name="Liep D."/>
            <person name="Gordon J."/>
        </authorList>
    </citation>
    <scope>NUCLEOTIDE SEQUENCE [LARGE SCALE GENOMIC DNA]</scope>
    <source>
        <strain evidence="1 2">ATCC 27758</strain>
    </source>
</reference>
<organism evidence="1 2">
    <name type="scientific">Coprococcus comes ATCC 27758</name>
    <dbReference type="NCBI Taxonomy" id="470146"/>
    <lineage>
        <taxon>Bacteria</taxon>
        <taxon>Bacillati</taxon>
        <taxon>Bacillota</taxon>
        <taxon>Clostridia</taxon>
        <taxon>Lachnospirales</taxon>
        <taxon>Lachnospiraceae</taxon>
        <taxon>Coprococcus</taxon>
    </lineage>
</organism>
<accession>C0B4S6</accession>
<gene>
    <name evidence="1" type="ORF">COPCOM_00143</name>
</gene>
<evidence type="ECO:0000313" key="2">
    <source>
        <dbReference type="Proteomes" id="UP000003793"/>
    </source>
</evidence>
<proteinExistence type="predicted"/>
<comment type="caution">
    <text evidence="1">The sequence shown here is derived from an EMBL/GenBank/DDBJ whole genome shotgun (WGS) entry which is preliminary data.</text>
</comment>
<sequence length="47" mass="5465">MIKARNIIKSYQNGESRFQVLKDISLDIEDNDLWLFSAHLVLASQPF</sequence>
<name>C0B4S6_9FIRM</name>
<dbReference type="AlphaFoldDB" id="C0B4S6"/>
<reference evidence="1 2" key="1">
    <citation type="submission" date="2009-02" db="EMBL/GenBank/DDBJ databases">
        <authorList>
            <person name="Fulton L."/>
            <person name="Clifton S."/>
            <person name="Fulton B."/>
            <person name="Xu J."/>
            <person name="Minx P."/>
            <person name="Pepin K.H."/>
            <person name="Johnson M."/>
            <person name="Bhonagiri V."/>
            <person name="Nash W.E."/>
            <person name="Mardis E.R."/>
            <person name="Wilson R.K."/>
        </authorList>
    </citation>
    <scope>NUCLEOTIDE SEQUENCE [LARGE SCALE GENOMIC DNA]</scope>
    <source>
        <strain evidence="1 2">ATCC 27758</strain>
    </source>
</reference>